<dbReference type="InterPro" id="IPR010309">
    <property type="entry name" value="E3_Ub_ligase_DUF908"/>
</dbReference>
<proteinExistence type="predicted"/>
<reference evidence="3" key="2">
    <citation type="journal article" date="2018" name="BMC Genomics">
        <title>A manually annotated Actinidia chinensis var. chinensis (kiwifruit) genome highlights the challenges associated with draft genomes and gene prediction in plants.</title>
        <authorList>
            <person name="Pilkington S.M."/>
            <person name="Crowhurst R."/>
            <person name="Hilario E."/>
            <person name="Nardozza S."/>
            <person name="Fraser L."/>
            <person name="Peng Y."/>
            <person name="Gunaseelan K."/>
            <person name="Simpson R."/>
            <person name="Tahir J."/>
            <person name="Deroles S.C."/>
            <person name="Templeton K."/>
            <person name="Luo Z."/>
            <person name="Davy M."/>
            <person name="Cheng C."/>
            <person name="McNeilage M."/>
            <person name="Scaglione D."/>
            <person name="Liu Y."/>
            <person name="Zhang Q."/>
            <person name="Datson P."/>
            <person name="De Silva N."/>
            <person name="Gardiner S.E."/>
            <person name="Bassett H."/>
            <person name="Chagne D."/>
            <person name="McCallum J."/>
            <person name="Dzierzon H."/>
            <person name="Deng C."/>
            <person name="Wang Y.Y."/>
            <person name="Barron L."/>
            <person name="Manako K."/>
            <person name="Bowen J."/>
            <person name="Foster T.M."/>
            <person name="Erridge Z.A."/>
            <person name="Tiffin H."/>
            <person name="Waite C.N."/>
            <person name="Davies K.M."/>
            <person name="Grierson E.P."/>
            <person name="Laing W.A."/>
            <person name="Kirk R."/>
            <person name="Chen X."/>
            <person name="Wood M."/>
            <person name="Montefiori M."/>
            <person name="Brummell D.A."/>
            <person name="Schwinn K.E."/>
            <person name="Catanach A."/>
            <person name="Fullerton C."/>
            <person name="Li D."/>
            <person name="Meiyalaghan S."/>
            <person name="Nieuwenhuizen N."/>
            <person name="Read N."/>
            <person name="Prakash R."/>
            <person name="Hunter D."/>
            <person name="Zhang H."/>
            <person name="McKenzie M."/>
            <person name="Knabel M."/>
            <person name="Harris A."/>
            <person name="Allan A.C."/>
            <person name="Gleave A."/>
            <person name="Chen A."/>
            <person name="Janssen B.J."/>
            <person name="Plunkett B."/>
            <person name="Ampomah-Dwamena C."/>
            <person name="Voogd C."/>
            <person name="Leif D."/>
            <person name="Lafferty D."/>
            <person name="Souleyre E.J.F."/>
            <person name="Varkonyi-Gasic E."/>
            <person name="Gambi F."/>
            <person name="Hanley J."/>
            <person name="Yao J.L."/>
            <person name="Cheung J."/>
            <person name="David K.M."/>
            <person name="Warren B."/>
            <person name="Marsh K."/>
            <person name="Snowden K.C."/>
            <person name="Lin-Wang K."/>
            <person name="Brian L."/>
            <person name="Martinez-Sanchez M."/>
            <person name="Wang M."/>
            <person name="Ileperuma N."/>
            <person name="Macnee N."/>
            <person name="Campin R."/>
            <person name="McAtee P."/>
            <person name="Drummond R.S.M."/>
            <person name="Espley R.V."/>
            <person name="Ireland H.S."/>
            <person name="Wu R."/>
            <person name="Atkinson R.G."/>
            <person name="Karunairetnam S."/>
            <person name="Bulley S."/>
            <person name="Chunkath S."/>
            <person name="Hanley Z."/>
            <person name="Storey R."/>
            <person name="Thrimawithana A.H."/>
            <person name="Thomson S."/>
            <person name="David C."/>
            <person name="Testolin R."/>
            <person name="Huang H."/>
            <person name="Hellens R.P."/>
            <person name="Schaffer R.J."/>
        </authorList>
    </citation>
    <scope>NUCLEOTIDE SEQUENCE [LARGE SCALE GENOMIC DNA]</scope>
    <source>
        <strain evidence="3">cv. Red5</strain>
    </source>
</reference>
<reference evidence="2 3" key="1">
    <citation type="submission" date="2017-07" db="EMBL/GenBank/DDBJ databases">
        <title>An improved, manually edited Actinidia chinensis var. chinensis (kiwifruit) genome highlights the challenges associated with draft genomes and gene prediction in plants.</title>
        <authorList>
            <person name="Pilkington S."/>
            <person name="Crowhurst R."/>
            <person name="Hilario E."/>
            <person name="Nardozza S."/>
            <person name="Fraser L."/>
            <person name="Peng Y."/>
            <person name="Gunaseelan K."/>
            <person name="Simpson R."/>
            <person name="Tahir J."/>
            <person name="Deroles S."/>
            <person name="Templeton K."/>
            <person name="Luo Z."/>
            <person name="Davy M."/>
            <person name="Cheng C."/>
            <person name="Mcneilage M."/>
            <person name="Scaglione D."/>
            <person name="Liu Y."/>
            <person name="Zhang Q."/>
            <person name="Datson P."/>
            <person name="De Silva N."/>
            <person name="Gardiner S."/>
            <person name="Bassett H."/>
            <person name="Chagne D."/>
            <person name="Mccallum J."/>
            <person name="Dzierzon H."/>
            <person name="Deng C."/>
            <person name="Wang Y.-Y."/>
            <person name="Barron N."/>
            <person name="Manako K."/>
            <person name="Bowen J."/>
            <person name="Foster T."/>
            <person name="Erridge Z."/>
            <person name="Tiffin H."/>
            <person name="Waite C."/>
            <person name="Davies K."/>
            <person name="Grierson E."/>
            <person name="Laing W."/>
            <person name="Kirk R."/>
            <person name="Chen X."/>
            <person name="Wood M."/>
            <person name="Montefiori M."/>
            <person name="Brummell D."/>
            <person name="Schwinn K."/>
            <person name="Catanach A."/>
            <person name="Fullerton C."/>
            <person name="Li D."/>
            <person name="Meiyalaghan S."/>
            <person name="Nieuwenhuizen N."/>
            <person name="Read N."/>
            <person name="Prakash R."/>
            <person name="Hunter D."/>
            <person name="Zhang H."/>
            <person name="Mckenzie M."/>
            <person name="Knabel M."/>
            <person name="Harris A."/>
            <person name="Allan A."/>
            <person name="Chen A."/>
            <person name="Janssen B."/>
            <person name="Plunkett B."/>
            <person name="Dwamena C."/>
            <person name="Voogd C."/>
            <person name="Leif D."/>
            <person name="Lafferty D."/>
            <person name="Souleyre E."/>
            <person name="Varkonyi-Gasic E."/>
            <person name="Gambi F."/>
            <person name="Hanley J."/>
            <person name="Yao J.-L."/>
            <person name="Cheung J."/>
            <person name="David K."/>
            <person name="Warren B."/>
            <person name="Marsh K."/>
            <person name="Snowden K."/>
            <person name="Lin-Wang K."/>
            <person name="Brian L."/>
            <person name="Martinez-Sanchez M."/>
            <person name="Wang M."/>
            <person name="Ileperuma N."/>
            <person name="Macnee N."/>
            <person name="Campin R."/>
            <person name="Mcatee P."/>
            <person name="Drummond R."/>
            <person name="Espley R."/>
            <person name="Ireland H."/>
            <person name="Wu R."/>
            <person name="Atkinson R."/>
            <person name="Karunairetnam S."/>
            <person name="Bulley S."/>
            <person name="Chunkath S."/>
            <person name="Hanley Z."/>
            <person name="Storey R."/>
            <person name="Thrimawithana A."/>
            <person name="Thomson S."/>
            <person name="David C."/>
            <person name="Testolin R."/>
        </authorList>
    </citation>
    <scope>NUCLEOTIDE SEQUENCE [LARGE SCALE GENOMIC DNA]</scope>
    <source>
        <strain evidence="3">cv. Red5</strain>
        <tissue evidence="2">Young leaf</tissue>
    </source>
</reference>
<dbReference type="OrthoDB" id="1717962at2759"/>
<comment type="caution">
    <text evidence="2">The sequence shown here is derived from an EMBL/GenBank/DDBJ whole genome shotgun (WGS) entry which is preliminary data.</text>
</comment>
<sequence length="195" mass="21644">MAALRSSLPSRIRQLLSTEGSIGPSVKLDSEPLPKIKAFIDKVIESSLQDIAIPLSGFRWEFGKGNFHHWRLLFLHFETYFKTYLSCRSDLLLTDNTLEDNSPFPKQAVLQILRVMQIILENCNNKSSFNGIEHFKLLLASTDPEILIASLETLCALVKINPSKLHSSGKLVGCGSVNSCLLSLAQGWGSKEEGL</sequence>
<feature type="domain" description="DUF908" evidence="1">
    <location>
        <begin position="106"/>
        <end position="164"/>
    </location>
</feature>
<gene>
    <name evidence="2" type="ORF">CEY00_Acc23874</name>
</gene>
<dbReference type="Proteomes" id="UP000241394">
    <property type="component" value="Chromosome LG21"/>
</dbReference>
<organism evidence="2 3">
    <name type="scientific">Actinidia chinensis var. chinensis</name>
    <name type="common">Chinese soft-hair kiwi</name>
    <dbReference type="NCBI Taxonomy" id="1590841"/>
    <lineage>
        <taxon>Eukaryota</taxon>
        <taxon>Viridiplantae</taxon>
        <taxon>Streptophyta</taxon>
        <taxon>Embryophyta</taxon>
        <taxon>Tracheophyta</taxon>
        <taxon>Spermatophyta</taxon>
        <taxon>Magnoliopsida</taxon>
        <taxon>eudicotyledons</taxon>
        <taxon>Gunneridae</taxon>
        <taxon>Pentapetalae</taxon>
        <taxon>asterids</taxon>
        <taxon>Ericales</taxon>
        <taxon>Actinidiaceae</taxon>
        <taxon>Actinidia</taxon>
    </lineage>
</organism>
<name>A0A2R6Q0S2_ACTCC</name>
<keyword evidence="3" id="KW-1185">Reference proteome</keyword>
<evidence type="ECO:0000259" key="1">
    <source>
        <dbReference type="Pfam" id="PF06012"/>
    </source>
</evidence>
<evidence type="ECO:0000313" key="2">
    <source>
        <dbReference type="EMBL" id="PSR99974.1"/>
    </source>
</evidence>
<dbReference type="AlphaFoldDB" id="A0A2R6Q0S2"/>
<dbReference type="STRING" id="1590841.A0A2R6Q0S2"/>
<accession>A0A2R6Q0S2</accession>
<dbReference type="Pfam" id="PF06012">
    <property type="entry name" value="DUF908"/>
    <property type="match status" value="1"/>
</dbReference>
<dbReference type="Gramene" id="PSR99974">
    <property type="protein sequence ID" value="PSR99974"/>
    <property type="gene ID" value="CEY00_Acc23874"/>
</dbReference>
<dbReference type="InParanoid" id="A0A2R6Q0S2"/>
<feature type="non-terminal residue" evidence="2">
    <location>
        <position position="195"/>
    </location>
</feature>
<dbReference type="EMBL" id="NKQK01000021">
    <property type="protein sequence ID" value="PSR99974.1"/>
    <property type="molecule type" value="Genomic_DNA"/>
</dbReference>
<evidence type="ECO:0000313" key="3">
    <source>
        <dbReference type="Proteomes" id="UP000241394"/>
    </source>
</evidence>
<protein>
    <submittedName>
        <fullName evidence="2">E3 ubiquitin-protein like</fullName>
    </submittedName>
</protein>
<dbReference type="OMA" id="GNSHHWR"/>